<evidence type="ECO:0000256" key="1">
    <source>
        <dbReference type="ARBA" id="ARBA00022741"/>
    </source>
</evidence>
<keyword evidence="2" id="KW-0808">Transferase</keyword>
<keyword evidence="3" id="KW-0067">ATP-binding</keyword>
<dbReference type="PROSITE" id="PS00108">
    <property type="entry name" value="PROTEIN_KINASE_ST"/>
    <property type="match status" value="1"/>
</dbReference>
<dbReference type="SMART" id="SM00220">
    <property type="entry name" value="S_TKc"/>
    <property type="match status" value="1"/>
</dbReference>
<protein>
    <recommendedName>
        <fullName evidence="4">Protein kinase domain-containing protein</fullName>
    </recommendedName>
</protein>
<dbReference type="PROSITE" id="PS50011">
    <property type="entry name" value="PROTEIN_KINASE_DOM"/>
    <property type="match status" value="1"/>
</dbReference>
<evidence type="ECO:0000259" key="4">
    <source>
        <dbReference type="PROSITE" id="PS50011"/>
    </source>
</evidence>
<keyword evidence="1" id="KW-0547">Nucleotide-binding</keyword>
<evidence type="ECO:0000256" key="2">
    <source>
        <dbReference type="ARBA" id="ARBA00022777"/>
    </source>
</evidence>
<dbReference type="SUPFAM" id="SSF56112">
    <property type="entry name" value="Protein kinase-like (PK-like)"/>
    <property type="match status" value="1"/>
</dbReference>
<proteinExistence type="predicted"/>
<feature type="domain" description="Protein kinase" evidence="4">
    <location>
        <begin position="1"/>
        <end position="242"/>
    </location>
</feature>
<dbReference type="GO" id="GO:0004674">
    <property type="term" value="F:protein serine/threonine kinase activity"/>
    <property type="evidence" value="ECO:0007669"/>
    <property type="project" value="TreeGrafter"/>
</dbReference>
<evidence type="ECO:0000313" key="5">
    <source>
        <dbReference type="EMBL" id="NDV35293.1"/>
    </source>
</evidence>
<organism evidence="5">
    <name type="scientific">Arcella intermedia</name>
    <dbReference type="NCBI Taxonomy" id="1963864"/>
    <lineage>
        <taxon>Eukaryota</taxon>
        <taxon>Amoebozoa</taxon>
        <taxon>Tubulinea</taxon>
        <taxon>Elardia</taxon>
        <taxon>Arcellinida</taxon>
        <taxon>Sphaerothecina</taxon>
        <taxon>Arcellidae</taxon>
        <taxon>Arcella</taxon>
    </lineage>
</organism>
<dbReference type="PANTHER" id="PTHR44329:SF298">
    <property type="entry name" value="MIXED LINEAGE KINASE DOMAIN-LIKE PROTEIN"/>
    <property type="match status" value="1"/>
</dbReference>
<dbReference type="PRINTS" id="PR00109">
    <property type="entry name" value="TYRKINASE"/>
</dbReference>
<reference evidence="5" key="1">
    <citation type="journal article" date="2020" name="J. Eukaryot. Microbiol.">
        <title>De novo Sequencing, Assembly and Annotation of the Transcriptome for the Free-Living Testate Amoeba Arcella intermedia.</title>
        <authorList>
            <person name="Ribeiro G.M."/>
            <person name="Porfirio-Sousa A.L."/>
            <person name="Maurer-Alcala X.X."/>
            <person name="Katz L.A."/>
            <person name="Lahr D.J.G."/>
        </authorList>
    </citation>
    <scope>NUCLEOTIDE SEQUENCE</scope>
</reference>
<dbReference type="PIRSF" id="PIRSF000654">
    <property type="entry name" value="Integrin-linked_kinase"/>
    <property type="match status" value="1"/>
</dbReference>
<dbReference type="InterPro" id="IPR051681">
    <property type="entry name" value="Ser/Thr_Kinases-Pseudokinases"/>
</dbReference>
<dbReference type="InterPro" id="IPR000719">
    <property type="entry name" value="Prot_kinase_dom"/>
</dbReference>
<name>A0A6B2LE25_9EUKA</name>
<dbReference type="InterPro" id="IPR008271">
    <property type="entry name" value="Ser/Thr_kinase_AS"/>
</dbReference>
<dbReference type="GO" id="GO:0005524">
    <property type="term" value="F:ATP binding"/>
    <property type="evidence" value="ECO:0007669"/>
    <property type="project" value="UniProtKB-KW"/>
</dbReference>
<dbReference type="PANTHER" id="PTHR44329">
    <property type="entry name" value="SERINE/THREONINE-PROTEIN KINASE TNNI3K-RELATED"/>
    <property type="match status" value="1"/>
</dbReference>
<keyword evidence="2" id="KW-0418">Kinase</keyword>
<sequence>MIVAVKFFRPYFIGFEWSRFRREVAILGICKHPHIISFIGANVPDAKEIEQSNWQDEGSSLRPFIVSEYLPETLSDVIRTSHRVLPFNVALRYTYQIATALEFLHSMSLVHRDIKPANIVLSADGQKAKLIDFGESRIVSGPREPLTKVGTPFYEAPEVAKGLYTDRVDSFSFGRMLYELATKSLNPTILANFRTFYESPMDTSHLRADCSEEFLELMISCCHNSPNARPDFEHITRLMGEFCRKFNVQVQSN</sequence>
<accession>A0A6B2LE25</accession>
<dbReference type="Pfam" id="PF00069">
    <property type="entry name" value="Pkinase"/>
    <property type="match status" value="1"/>
</dbReference>
<dbReference type="InterPro" id="IPR011009">
    <property type="entry name" value="Kinase-like_dom_sf"/>
</dbReference>
<evidence type="ECO:0000256" key="3">
    <source>
        <dbReference type="ARBA" id="ARBA00022840"/>
    </source>
</evidence>
<dbReference type="EMBL" id="GIBP01006324">
    <property type="protein sequence ID" value="NDV35293.1"/>
    <property type="molecule type" value="Transcribed_RNA"/>
</dbReference>
<dbReference type="AlphaFoldDB" id="A0A6B2LE25"/>
<dbReference type="Gene3D" id="1.10.510.10">
    <property type="entry name" value="Transferase(Phosphotransferase) domain 1"/>
    <property type="match status" value="1"/>
</dbReference>
<dbReference type="InterPro" id="IPR001245">
    <property type="entry name" value="Ser-Thr/Tyr_kinase_cat_dom"/>
</dbReference>